<dbReference type="GO" id="GO:0006865">
    <property type="term" value="P:amino acid transport"/>
    <property type="evidence" value="ECO:0007669"/>
    <property type="project" value="UniProtKB-KW"/>
</dbReference>
<organism evidence="5 6">
    <name type="scientific">Thermosulfuriphilus ammonigenes</name>
    <dbReference type="NCBI Taxonomy" id="1936021"/>
    <lineage>
        <taxon>Bacteria</taxon>
        <taxon>Pseudomonadati</taxon>
        <taxon>Thermodesulfobacteriota</taxon>
        <taxon>Thermodesulfobacteria</taxon>
        <taxon>Thermodesulfobacteriales</taxon>
        <taxon>Thermodesulfobacteriaceae</taxon>
        <taxon>Thermosulfuriphilus</taxon>
    </lineage>
</organism>
<dbReference type="InterPro" id="IPR028081">
    <property type="entry name" value="Leu-bd"/>
</dbReference>
<keyword evidence="6" id="KW-1185">Reference proteome</keyword>
<sequence length="380" mass="41454">MKRFFSLALLLAWLAGVGSALATQAYRIGAVFSITGPTSFIGEPERNTLEMMVEEINKAGGINGHPLEAIIYDTEGDETNAVKKVQRLISRDRVLAIIGPSRTGTTMAVIPFVERYRVPLISCAAGVKITEPVKPWVFKTPQTDRMAVKRIYGHLKKKGLKRVAIITASTGFGQSGREELKRLAPEFGIELVADEIFGPKDVDMTPQLTRIRGLKPQAVICWGTNPGPAIVAKNMRQLGFNVPLYMSHGVASKKFIQLAGPAAEGIILPAGKILVADKLPDSDPQKAILLEYIAKYKARYGQEPSAFGGHAYDALGLLVRALKEAGADRAKIRQALENIKGFVGIHGIFNMSPQDHNGLDEKEAFVMVVIKNGNWELLKD</sequence>
<dbReference type="InterPro" id="IPR051010">
    <property type="entry name" value="BCAA_transport"/>
</dbReference>
<keyword evidence="4" id="KW-0029">Amino-acid transport</keyword>
<dbReference type="SUPFAM" id="SSF53822">
    <property type="entry name" value="Periplasmic binding protein-like I"/>
    <property type="match status" value="1"/>
</dbReference>
<dbReference type="EMBL" id="CP048877">
    <property type="protein sequence ID" value="QIJ70989.1"/>
    <property type="molecule type" value="Genomic_DNA"/>
</dbReference>
<dbReference type="Gene3D" id="3.40.50.2300">
    <property type="match status" value="2"/>
</dbReference>
<dbReference type="Proteomes" id="UP000502179">
    <property type="component" value="Chromosome"/>
</dbReference>
<dbReference type="KEGG" id="tav:G4V39_01295"/>
<dbReference type="Pfam" id="PF13458">
    <property type="entry name" value="Peripla_BP_6"/>
    <property type="match status" value="1"/>
</dbReference>
<evidence type="ECO:0000313" key="5">
    <source>
        <dbReference type="EMBL" id="QIJ70989.1"/>
    </source>
</evidence>
<evidence type="ECO:0000256" key="2">
    <source>
        <dbReference type="ARBA" id="ARBA00022448"/>
    </source>
</evidence>
<protein>
    <submittedName>
        <fullName evidence="5">ABC transporter substrate-binding protein</fullName>
    </submittedName>
</protein>
<proteinExistence type="inferred from homology"/>
<dbReference type="FunFam" id="3.40.50.2300:FF:000491">
    <property type="entry name" value="Branched-chain amino acid ABC transporter substrate-binding protein"/>
    <property type="match status" value="1"/>
</dbReference>
<keyword evidence="2" id="KW-0813">Transport</keyword>
<name>A0A6G7PTI1_9BACT</name>
<accession>A0A6G7PTI1</accession>
<comment type="similarity">
    <text evidence="1">Belongs to the leucine-binding protein family.</text>
</comment>
<dbReference type="PANTHER" id="PTHR30483:SF38">
    <property type="entry name" value="BLR7848 PROTEIN"/>
    <property type="match status" value="1"/>
</dbReference>
<evidence type="ECO:0000256" key="1">
    <source>
        <dbReference type="ARBA" id="ARBA00010062"/>
    </source>
</evidence>
<dbReference type="AlphaFoldDB" id="A0A6G7PTI1"/>
<evidence type="ECO:0000313" key="6">
    <source>
        <dbReference type="Proteomes" id="UP000502179"/>
    </source>
</evidence>
<keyword evidence="3" id="KW-0732">Signal</keyword>
<dbReference type="PRINTS" id="PR00337">
    <property type="entry name" value="LEUILEVALBP"/>
</dbReference>
<evidence type="ECO:0000256" key="3">
    <source>
        <dbReference type="ARBA" id="ARBA00022729"/>
    </source>
</evidence>
<gene>
    <name evidence="5" type="ORF">G4V39_01295</name>
</gene>
<dbReference type="RefSeq" id="WP_166031211.1">
    <property type="nucleotide sequence ID" value="NZ_CP048877.1"/>
</dbReference>
<dbReference type="InterPro" id="IPR028082">
    <property type="entry name" value="Peripla_BP_I"/>
</dbReference>
<dbReference type="InterPro" id="IPR000709">
    <property type="entry name" value="Leu_Ile_Val-bd"/>
</dbReference>
<dbReference type="PANTHER" id="PTHR30483">
    <property type="entry name" value="LEUCINE-SPECIFIC-BINDING PROTEIN"/>
    <property type="match status" value="1"/>
</dbReference>
<reference evidence="5 6" key="1">
    <citation type="submission" date="2020-02" db="EMBL/GenBank/DDBJ databases">
        <title>Genome analysis of Thermosulfuriphilus ammonigenes ST65T, an anaerobic thermophilic chemolithoautotrophic bacterium isolated from a deep-sea hydrothermal vent.</title>
        <authorList>
            <person name="Slobodkina G."/>
            <person name="Allioux M."/>
            <person name="Merkel A."/>
            <person name="Alain K."/>
            <person name="Jebbar M."/>
            <person name="Slobodkin A."/>
        </authorList>
    </citation>
    <scope>NUCLEOTIDE SEQUENCE [LARGE SCALE GENOMIC DNA]</scope>
    <source>
        <strain evidence="5 6">ST65</strain>
    </source>
</reference>
<dbReference type="CDD" id="cd06333">
    <property type="entry name" value="PBP1_ABC_RPA1789-like"/>
    <property type="match status" value="1"/>
</dbReference>
<evidence type="ECO:0000256" key="4">
    <source>
        <dbReference type="ARBA" id="ARBA00022970"/>
    </source>
</evidence>